<dbReference type="InterPro" id="IPR005467">
    <property type="entry name" value="His_kinase_dom"/>
</dbReference>
<dbReference type="InterPro" id="IPR003594">
    <property type="entry name" value="HATPase_dom"/>
</dbReference>
<keyword evidence="10" id="KW-0902">Two-component regulatory system</keyword>
<evidence type="ECO:0000259" key="15">
    <source>
        <dbReference type="PROSITE" id="PS50894"/>
    </source>
</evidence>
<dbReference type="InterPro" id="IPR051315">
    <property type="entry name" value="Bact_Chemotaxis_CheA"/>
</dbReference>
<dbReference type="STRING" id="555875.SAMN04488124_1325"/>
<dbReference type="GO" id="GO:0005524">
    <property type="term" value="F:ATP binding"/>
    <property type="evidence" value="ECO:0007669"/>
    <property type="project" value="UniProtKB-KW"/>
</dbReference>
<dbReference type="CDD" id="cd16916">
    <property type="entry name" value="HATPase_CheA-like"/>
    <property type="match status" value="1"/>
</dbReference>
<dbReference type="GO" id="GO:0000155">
    <property type="term" value="F:phosphorelay sensor kinase activity"/>
    <property type="evidence" value="ECO:0007669"/>
    <property type="project" value="InterPro"/>
</dbReference>
<dbReference type="Pfam" id="PF01627">
    <property type="entry name" value="Hpt"/>
    <property type="match status" value="1"/>
</dbReference>
<evidence type="ECO:0000259" key="14">
    <source>
        <dbReference type="PROSITE" id="PS50851"/>
    </source>
</evidence>
<dbReference type="InterPro" id="IPR036061">
    <property type="entry name" value="CheW-like_dom_sf"/>
</dbReference>
<gene>
    <name evidence="16" type="ORF">SAMN04488124_1325</name>
</gene>
<dbReference type="CDD" id="cd00088">
    <property type="entry name" value="HPT"/>
    <property type="match status" value="1"/>
</dbReference>
<feature type="compositionally biased region" description="Acidic residues" evidence="12">
    <location>
        <begin position="360"/>
        <end position="379"/>
    </location>
</feature>
<keyword evidence="7" id="KW-0547">Nucleotide-binding</keyword>
<reference evidence="17" key="1">
    <citation type="submission" date="2016-10" db="EMBL/GenBank/DDBJ databases">
        <authorList>
            <person name="Varghese N."/>
            <person name="Submissions S."/>
        </authorList>
    </citation>
    <scope>NUCLEOTIDE SEQUENCE [LARGE SCALE GENOMIC DNA]</scope>
    <source>
        <strain evidence="17">CGMCC 1.8711</strain>
    </source>
</reference>
<keyword evidence="6" id="KW-0808">Transferase</keyword>
<dbReference type="SMART" id="SM00073">
    <property type="entry name" value="HPT"/>
    <property type="match status" value="1"/>
</dbReference>
<organism evidence="16 17">
    <name type="scientific">Halogeometricum limi</name>
    <dbReference type="NCBI Taxonomy" id="555875"/>
    <lineage>
        <taxon>Archaea</taxon>
        <taxon>Methanobacteriati</taxon>
        <taxon>Methanobacteriota</taxon>
        <taxon>Stenosarchaea group</taxon>
        <taxon>Halobacteria</taxon>
        <taxon>Halobacteriales</taxon>
        <taxon>Haloferacaceae</taxon>
        <taxon>Halogeometricum</taxon>
    </lineage>
</organism>
<dbReference type="EC" id="2.7.13.3" evidence="2"/>
<evidence type="ECO:0000256" key="4">
    <source>
        <dbReference type="ARBA" id="ARBA00022500"/>
    </source>
</evidence>
<dbReference type="PANTHER" id="PTHR43395">
    <property type="entry name" value="SENSOR HISTIDINE KINASE CHEA"/>
    <property type="match status" value="1"/>
</dbReference>
<dbReference type="FunFam" id="3.30.565.10:FF:000016">
    <property type="entry name" value="Chemotaxis protein CheA, putative"/>
    <property type="match status" value="1"/>
</dbReference>
<evidence type="ECO:0000256" key="5">
    <source>
        <dbReference type="ARBA" id="ARBA00022553"/>
    </source>
</evidence>
<dbReference type="Gene3D" id="2.30.30.40">
    <property type="entry name" value="SH3 Domains"/>
    <property type="match status" value="1"/>
</dbReference>
<dbReference type="Gene3D" id="1.10.287.560">
    <property type="entry name" value="Histidine kinase CheA-like, homodimeric domain"/>
    <property type="match status" value="1"/>
</dbReference>
<dbReference type="InterPro" id="IPR004105">
    <property type="entry name" value="CheA-like_dim"/>
</dbReference>
<keyword evidence="5 11" id="KW-0597">Phosphoprotein</keyword>
<feature type="region of interest" description="Disordered" evidence="12">
    <location>
        <begin position="264"/>
        <end position="326"/>
    </location>
</feature>
<evidence type="ECO:0000313" key="17">
    <source>
        <dbReference type="Proteomes" id="UP000243250"/>
    </source>
</evidence>
<evidence type="ECO:0000256" key="9">
    <source>
        <dbReference type="ARBA" id="ARBA00022840"/>
    </source>
</evidence>
<evidence type="ECO:0000256" key="2">
    <source>
        <dbReference type="ARBA" id="ARBA00012438"/>
    </source>
</evidence>
<dbReference type="InterPro" id="IPR010808">
    <property type="entry name" value="CheA_P2-bd"/>
</dbReference>
<dbReference type="SMART" id="SM00387">
    <property type="entry name" value="HATPase_c"/>
    <property type="match status" value="1"/>
</dbReference>
<evidence type="ECO:0000256" key="11">
    <source>
        <dbReference type="PROSITE-ProRule" id="PRU00110"/>
    </source>
</evidence>
<dbReference type="GO" id="GO:0006935">
    <property type="term" value="P:chemotaxis"/>
    <property type="evidence" value="ECO:0007669"/>
    <property type="project" value="UniProtKB-KW"/>
</dbReference>
<dbReference type="InterPro" id="IPR036097">
    <property type="entry name" value="HisK_dim/P_sf"/>
</dbReference>
<feature type="region of interest" description="Disordered" evidence="12">
    <location>
        <begin position="842"/>
        <end position="873"/>
    </location>
</feature>
<dbReference type="InterPro" id="IPR037006">
    <property type="entry name" value="CheA-like_homodim_sf"/>
</dbReference>
<dbReference type="Pfam" id="PF07194">
    <property type="entry name" value="P2"/>
    <property type="match status" value="1"/>
</dbReference>
<feature type="domain" description="HPt" evidence="15">
    <location>
        <begin position="1"/>
        <end position="102"/>
    </location>
</feature>
<evidence type="ECO:0000256" key="12">
    <source>
        <dbReference type="SAM" id="MobiDB-lite"/>
    </source>
</evidence>
<protein>
    <recommendedName>
        <fullName evidence="3">Chemotaxis protein CheA</fullName>
        <ecNumber evidence="2">2.7.13.3</ecNumber>
    </recommendedName>
</protein>
<dbReference type="PROSITE" id="PS50109">
    <property type="entry name" value="HIS_KIN"/>
    <property type="match status" value="1"/>
</dbReference>
<name>A0A1I6GNP8_9EURY</name>
<keyword evidence="8 16" id="KW-0418">Kinase</keyword>
<feature type="domain" description="CheW-like" evidence="14">
    <location>
        <begin position="713"/>
        <end position="843"/>
    </location>
</feature>
<dbReference type="PROSITE" id="PS50851">
    <property type="entry name" value="CHEW"/>
    <property type="match status" value="1"/>
</dbReference>
<evidence type="ECO:0000256" key="7">
    <source>
        <dbReference type="ARBA" id="ARBA00022741"/>
    </source>
</evidence>
<dbReference type="PANTHER" id="PTHR43395:SF10">
    <property type="entry name" value="CHEMOTAXIS PROTEIN CHEA"/>
    <property type="match status" value="1"/>
</dbReference>
<feature type="compositionally biased region" description="Low complexity" evidence="12">
    <location>
        <begin position="385"/>
        <end position="406"/>
    </location>
</feature>
<comment type="catalytic activity">
    <reaction evidence="1">
        <text>ATP + protein L-histidine = ADP + protein N-phospho-L-histidine.</text>
        <dbReference type="EC" id="2.7.13.3"/>
    </reaction>
</comment>
<evidence type="ECO:0000256" key="1">
    <source>
        <dbReference type="ARBA" id="ARBA00000085"/>
    </source>
</evidence>
<keyword evidence="17" id="KW-1185">Reference proteome</keyword>
<dbReference type="Pfam" id="PF01584">
    <property type="entry name" value="CheW"/>
    <property type="match status" value="1"/>
</dbReference>
<dbReference type="RefSeq" id="WP_089878199.1">
    <property type="nucleotide sequence ID" value="NZ_FOYS01000002.1"/>
</dbReference>
<feature type="domain" description="Histidine kinase" evidence="13">
    <location>
        <begin position="503"/>
        <end position="711"/>
    </location>
</feature>
<evidence type="ECO:0000256" key="10">
    <source>
        <dbReference type="ARBA" id="ARBA00023012"/>
    </source>
</evidence>
<dbReference type="AlphaFoldDB" id="A0A1I6GNP8"/>
<dbReference type="InterPro" id="IPR036890">
    <property type="entry name" value="HATPase_C_sf"/>
</dbReference>
<evidence type="ECO:0000256" key="3">
    <source>
        <dbReference type="ARBA" id="ARBA00021495"/>
    </source>
</evidence>
<dbReference type="SUPFAM" id="SSF50341">
    <property type="entry name" value="CheW-like"/>
    <property type="match status" value="1"/>
</dbReference>
<accession>A0A1I6GNP8</accession>
<dbReference type="OrthoDB" id="293137at2157"/>
<evidence type="ECO:0000259" key="13">
    <source>
        <dbReference type="PROSITE" id="PS50109"/>
    </source>
</evidence>
<sequence>MDEELYQAFITESEESITQLNNSLLELESNPDDTEAIDDIFRQAHTLKGNFGAMGFDNAATVAHAVEDLLDEIRHGRLEVTPERMDLVFDGMDEILDILHDIEEHGESKSDPMDLVEEIRAAAEADGEEAGNADSAATDDASGGADALAVAAETLDTDADEFAETELLYHAAIDLDAGEMKGVDAGLFLGGVPDEVNVVGSVPDIDSIEEGRFENGFALFVADVPESELGPTLADLWKVERVELTDVSAILTDEFDADADGTAADVDESAGADAEPRNEADEAGADAPDGTDETEAETADAEAEATDVADAEAEATGASDADGDGIDPAEAAEAVAAVEAAYAGSSTDDAESAADHAESETDAGVESDAESVDASDAEPDAQTPAEAGTAAEATPAVDAVDAPGGTDESDQTDDTDDTDDTGDSSRETPDDETATPGGQETSEAERTETREKKDKDRSISAVKSVRVDVDQLDQLHELVEQLVTSRIKLRQAMEGETDQTGGLDTLDELDKISTNLQNTVMDMRLIPLKKVFDKFPRMVRDIAREQDKRVRFNVEGADIELDRTILDEISDPLMHVLRNAVDHGIESPDEREANGKSRTGTIELAARREHDTVVITVTDDGSGIDADAVRSKAVSKGLATREELNELPDEEVYDYIFHPGFSTNDEITDVSGRGVGMDVVKTTVEALDGSATVTSTPGEGSVFTIRLPVSVAIIKVLFVRVGEREFGVPIKYIDEISRRQKVETVNGAEVVVHEDAIYPLVRLRDALDVDIDERETGMIVRIRPEDRQVALHCDHVTRQEEVVVTPLQGPLSGTQGLSGTAVIGDGNVIPILDVSTLELPDGGKEAMREWTPPSDANGESSDSDAAGVEEAAD</sequence>
<feature type="compositionally biased region" description="Acidic residues" evidence="12">
    <location>
        <begin position="281"/>
        <end position="313"/>
    </location>
</feature>
<dbReference type="PROSITE" id="PS50894">
    <property type="entry name" value="HPT"/>
    <property type="match status" value="1"/>
</dbReference>
<dbReference type="EMBL" id="FOYS01000002">
    <property type="protein sequence ID" value="SFR43820.1"/>
    <property type="molecule type" value="Genomic_DNA"/>
</dbReference>
<dbReference type="Gene3D" id="3.30.565.10">
    <property type="entry name" value="Histidine kinase-like ATPase, C-terminal domain"/>
    <property type="match status" value="1"/>
</dbReference>
<keyword evidence="9" id="KW-0067">ATP-binding</keyword>
<dbReference type="Proteomes" id="UP000243250">
    <property type="component" value="Unassembled WGS sequence"/>
</dbReference>
<feature type="modified residue" description="Phosphohistidine" evidence="11">
    <location>
        <position position="45"/>
    </location>
</feature>
<feature type="compositionally biased region" description="Basic and acidic residues" evidence="12">
    <location>
        <begin position="443"/>
        <end position="458"/>
    </location>
</feature>
<dbReference type="Pfam" id="PF02518">
    <property type="entry name" value="HATPase_c"/>
    <property type="match status" value="1"/>
</dbReference>
<dbReference type="SUPFAM" id="SSF47384">
    <property type="entry name" value="Homodimeric domain of signal transducing histidine kinase"/>
    <property type="match status" value="1"/>
</dbReference>
<evidence type="ECO:0000313" key="16">
    <source>
        <dbReference type="EMBL" id="SFR43820.1"/>
    </source>
</evidence>
<evidence type="ECO:0000256" key="8">
    <source>
        <dbReference type="ARBA" id="ARBA00022777"/>
    </source>
</evidence>
<evidence type="ECO:0000256" key="6">
    <source>
        <dbReference type="ARBA" id="ARBA00022679"/>
    </source>
</evidence>
<dbReference type="GO" id="GO:0005737">
    <property type="term" value="C:cytoplasm"/>
    <property type="evidence" value="ECO:0007669"/>
    <property type="project" value="InterPro"/>
</dbReference>
<dbReference type="SUPFAM" id="SSF55874">
    <property type="entry name" value="ATPase domain of HSP90 chaperone/DNA topoisomerase II/histidine kinase"/>
    <property type="match status" value="1"/>
</dbReference>
<dbReference type="InterPro" id="IPR008207">
    <property type="entry name" value="Sig_transdc_His_kin_Hpt_dom"/>
</dbReference>
<keyword evidence="4" id="KW-0145">Chemotaxis</keyword>
<dbReference type="PRINTS" id="PR00344">
    <property type="entry name" value="BCTRLSENSOR"/>
</dbReference>
<dbReference type="Pfam" id="PF02895">
    <property type="entry name" value="H-kinase_dim"/>
    <property type="match status" value="1"/>
</dbReference>
<proteinExistence type="predicted"/>
<dbReference type="InterPro" id="IPR002545">
    <property type="entry name" value="CheW-lke_dom"/>
</dbReference>
<dbReference type="InterPro" id="IPR004358">
    <property type="entry name" value="Sig_transdc_His_kin-like_C"/>
</dbReference>
<dbReference type="SMART" id="SM01231">
    <property type="entry name" value="H-kinase_dim"/>
    <property type="match status" value="1"/>
</dbReference>
<feature type="compositionally biased region" description="Acidic residues" evidence="12">
    <location>
        <begin position="407"/>
        <end position="422"/>
    </location>
</feature>
<dbReference type="Gene3D" id="1.20.120.160">
    <property type="entry name" value="HPT domain"/>
    <property type="match status" value="1"/>
</dbReference>
<feature type="region of interest" description="Disordered" evidence="12">
    <location>
        <begin position="342"/>
        <end position="461"/>
    </location>
</feature>
<dbReference type="InterPro" id="IPR036641">
    <property type="entry name" value="HPT_dom_sf"/>
</dbReference>
<dbReference type="SUPFAM" id="SSF47226">
    <property type="entry name" value="Histidine-containing phosphotransfer domain, HPT domain"/>
    <property type="match status" value="1"/>
</dbReference>
<dbReference type="SMART" id="SM00260">
    <property type="entry name" value="CheW"/>
    <property type="match status" value="1"/>
</dbReference>